<sequence length="377" mass="42955">MHQKDESLVIMLMDSRVFLLKVNLHGIHDGYAPSAKVGHQFNLKDPNSSEADSQVDIRNAFHCDGLLLCTTVDNRLVVWNPFSGETKWIKPRDRYKKTDYYALGYDDKSSCKQYKILRVGLQDHFWPIKNKYEIYDLASDSWRVLVVPTDLVLAQYRGGVSIKGTTYWVARRRADFLISFDFSTEMFQSHSLALPQRSVYWDVYLPMVGDEQICLLGTSLSVVGEEQLCLLRTSVEDEQLFFNEEQLGLLGTSLSAFSSRDDFEVWVATTRTGSVMSWREYIAAAERDSKYISYYEYNFSHGMSFLADEQNNVVVVYLSLDNILHVVRKNYHTQVENLGGVSIPSFSVLLSYVPSLAQISNKVNSLPGGSLEESTSK</sequence>
<feature type="domain" description="F-box associated beta-propeller type 1" evidence="1">
    <location>
        <begin position="9"/>
        <end position="359"/>
    </location>
</feature>
<gene>
    <name evidence="2" type="ORF">MERR_LOCUS139</name>
</gene>
<reference evidence="2" key="1">
    <citation type="submission" date="2020-01" db="EMBL/GenBank/DDBJ databases">
        <authorList>
            <person name="Mishra B."/>
        </authorList>
    </citation>
    <scope>NUCLEOTIDE SEQUENCE [LARGE SCALE GENOMIC DNA]</scope>
</reference>
<dbReference type="Pfam" id="PF07734">
    <property type="entry name" value="FBA_1"/>
    <property type="match status" value="1"/>
</dbReference>
<evidence type="ECO:0000259" key="1">
    <source>
        <dbReference type="Pfam" id="PF07734"/>
    </source>
</evidence>
<dbReference type="InterPro" id="IPR006527">
    <property type="entry name" value="F-box-assoc_dom_typ1"/>
</dbReference>
<comment type="caution">
    <text evidence="2">The sequence shown here is derived from an EMBL/GenBank/DDBJ whole genome shotgun (WGS) entry which is preliminary data.</text>
</comment>
<dbReference type="NCBIfam" id="TIGR01640">
    <property type="entry name" value="F_box_assoc_1"/>
    <property type="match status" value="1"/>
</dbReference>
<dbReference type="InterPro" id="IPR050796">
    <property type="entry name" value="SCF_F-box_component"/>
</dbReference>
<dbReference type="InterPro" id="IPR017451">
    <property type="entry name" value="F-box-assoc_interact_dom"/>
</dbReference>
<evidence type="ECO:0000313" key="3">
    <source>
        <dbReference type="Proteomes" id="UP000467841"/>
    </source>
</evidence>
<dbReference type="InterPro" id="IPR011043">
    <property type="entry name" value="Gal_Oxase/kelch_b-propeller"/>
</dbReference>
<proteinExistence type="predicted"/>
<dbReference type="PANTHER" id="PTHR31672">
    <property type="entry name" value="BNACNNG10540D PROTEIN"/>
    <property type="match status" value="1"/>
</dbReference>
<name>A0A6D2HHU0_9BRAS</name>
<dbReference type="AlphaFoldDB" id="A0A6D2HHU0"/>
<keyword evidence="3" id="KW-1185">Reference proteome</keyword>
<protein>
    <recommendedName>
        <fullName evidence="1">F-box associated beta-propeller type 1 domain-containing protein</fullName>
    </recommendedName>
</protein>
<dbReference type="EMBL" id="CACVBM020000011">
    <property type="protein sequence ID" value="CAA7012905.1"/>
    <property type="molecule type" value="Genomic_DNA"/>
</dbReference>
<evidence type="ECO:0000313" key="2">
    <source>
        <dbReference type="EMBL" id="CAA7012905.1"/>
    </source>
</evidence>
<accession>A0A6D2HHU0</accession>
<dbReference type="PANTHER" id="PTHR31672:SF13">
    <property type="entry name" value="F-BOX PROTEIN CPR30-LIKE"/>
    <property type="match status" value="1"/>
</dbReference>
<dbReference type="Proteomes" id="UP000467841">
    <property type="component" value="Unassembled WGS sequence"/>
</dbReference>
<dbReference type="OrthoDB" id="1108440at2759"/>
<dbReference type="SUPFAM" id="SSF50965">
    <property type="entry name" value="Galactose oxidase, central domain"/>
    <property type="match status" value="1"/>
</dbReference>
<organism evidence="2 3">
    <name type="scientific">Microthlaspi erraticum</name>
    <dbReference type="NCBI Taxonomy" id="1685480"/>
    <lineage>
        <taxon>Eukaryota</taxon>
        <taxon>Viridiplantae</taxon>
        <taxon>Streptophyta</taxon>
        <taxon>Embryophyta</taxon>
        <taxon>Tracheophyta</taxon>
        <taxon>Spermatophyta</taxon>
        <taxon>Magnoliopsida</taxon>
        <taxon>eudicotyledons</taxon>
        <taxon>Gunneridae</taxon>
        <taxon>Pentapetalae</taxon>
        <taxon>rosids</taxon>
        <taxon>malvids</taxon>
        <taxon>Brassicales</taxon>
        <taxon>Brassicaceae</taxon>
        <taxon>Coluteocarpeae</taxon>
        <taxon>Microthlaspi</taxon>
    </lineage>
</organism>